<evidence type="ECO:0000256" key="6">
    <source>
        <dbReference type="ARBA" id="ARBA00022840"/>
    </source>
</evidence>
<evidence type="ECO:0000256" key="5">
    <source>
        <dbReference type="ARBA" id="ARBA00022741"/>
    </source>
</evidence>
<evidence type="ECO:0000256" key="7">
    <source>
        <dbReference type="ARBA" id="ARBA00022989"/>
    </source>
</evidence>
<feature type="transmembrane region" description="Helical" evidence="11">
    <location>
        <begin position="343"/>
        <end position="363"/>
    </location>
</feature>
<dbReference type="InterPro" id="IPR005829">
    <property type="entry name" value="Sugar_transporter_CS"/>
</dbReference>
<evidence type="ECO:0000256" key="11">
    <source>
        <dbReference type="SAM" id="Phobius"/>
    </source>
</evidence>
<evidence type="ECO:0000256" key="8">
    <source>
        <dbReference type="ARBA" id="ARBA00023065"/>
    </source>
</evidence>
<feature type="transmembrane region" description="Helical" evidence="11">
    <location>
        <begin position="375"/>
        <end position="397"/>
    </location>
</feature>
<reference evidence="13" key="1">
    <citation type="journal article" date="2023" name="Science">
        <title>Genome structures resolve the early diversification of teleost fishes.</title>
        <authorList>
            <person name="Parey E."/>
            <person name="Louis A."/>
            <person name="Montfort J."/>
            <person name="Bouchez O."/>
            <person name="Roques C."/>
            <person name="Iampietro C."/>
            <person name="Lluch J."/>
            <person name="Castinel A."/>
            <person name="Donnadieu C."/>
            <person name="Desvignes T."/>
            <person name="Floi Bucao C."/>
            <person name="Jouanno E."/>
            <person name="Wen M."/>
            <person name="Mejri S."/>
            <person name="Dirks R."/>
            <person name="Jansen H."/>
            <person name="Henkel C."/>
            <person name="Chen W.J."/>
            <person name="Zahm M."/>
            <person name="Cabau C."/>
            <person name="Klopp C."/>
            <person name="Thompson A.W."/>
            <person name="Robinson-Rechavi M."/>
            <person name="Braasch I."/>
            <person name="Lecointre G."/>
            <person name="Bobe J."/>
            <person name="Postlethwait J.H."/>
            <person name="Berthelot C."/>
            <person name="Roest Crollius H."/>
            <person name="Guiguen Y."/>
        </authorList>
    </citation>
    <scope>NUCLEOTIDE SEQUENCE</scope>
    <source>
        <strain evidence="13">Concon-B</strain>
    </source>
</reference>
<proteinExistence type="inferred from homology"/>
<dbReference type="InterPro" id="IPR036259">
    <property type="entry name" value="MFS_trans_sf"/>
</dbReference>
<dbReference type="GO" id="GO:0006811">
    <property type="term" value="P:monoatomic ion transport"/>
    <property type="evidence" value="ECO:0007669"/>
    <property type="project" value="UniProtKB-KW"/>
</dbReference>
<keyword evidence="7 11" id="KW-1133">Transmembrane helix</keyword>
<evidence type="ECO:0000256" key="2">
    <source>
        <dbReference type="ARBA" id="ARBA00009203"/>
    </source>
</evidence>
<feature type="transmembrane region" description="Helical" evidence="11">
    <location>
        <begin position="492"/>
        <end position="512"/>
    </location>
</feature>
<dbReference type="SUPFAM" id="SSF103473">
    <property type="entry name" value="MFS general substrate transporter"/>
    <property type="match status" value="1"/>
</dbReference>
<dbReference type="GO" id="GO:0016020">
    <property type="term" value="C:membrane"/>
    <property type="evidence" value="ECO:0007669"/>
    <property type="project" value="InterPro"/>
</dbReference>
<evidence type="ECO:0000256" key="1">
    <source>
        <dbReference type="ARBA" id="ARBA00004127"/>
    </source>
</evidence>
<dbReference type="Gene3D" id="1.20.1250.20">
    <property type="entry name" value="MFS general substrate transporter like domains"/>
    <property type="match status" value="1"/>
</dbReference>
<feature type="transmembrane region" description="Helical" evidence="11">
    <location>
        <begin position="22"/>
        <end position="45"/>
    </location>
</feature>
<feature type="transmembrane region" description="Helical" evidence="11">
    <location>
        <begin position="404"/>
        <end position="423"/>
    </location>
</feature>
<dbReference type="InterPro" id="IPR020846">
    <property type="entry name" value="MFS_dom"/>
</dbReference>
<accession>A0A9Q1I191</accession>
<sequence length="555" mass="61862">MSAQDYDEVTAFLGEWGSFQKWIMLLLGISVIPNGLSMFSVVFIADTPAHHCVIPPNANISAEWRNYSIPLEEDNREMRYSKCTRYKLDVIQRLSDNGSVPGIDVNVTEIEQESCKDGWEYDKSIYVSTIVSEWDLVCSDAWKVPVITSICFFGILTGSFISGQLSDRFGRKIVLFATIGVQTLFTFIQLLSTSWLIFTALFFFVGMGGISTFVVAFVQGMEILTPRIRTIYSTVGITIFFVIGYMLLPLAAYFIRDWRMLLIAINVPGLFYFPLWRLIPESPRWLLSQGRVEEAEAILRGAAKKNGVTAPEVIFRALQGLPKVENKTESRNNVCDLVKSKNICWITIILSFVWIAVSIGYFAISLNSSNLHGNRFLNCFFSAAVEVPGSILSWPLLRSCSRRLCLFASLFLGGAVLLLTPLIPRDLSWLSIALEMAGKFGFSVAFTLVFPFTAELYPTVLRNTAVGACSTAARLGSIAAPYFVYLGTYHKSLPYILMGSLCALGGLLGLLLPETYGLPLPETIDHMQTIQRCKKRKTSNTFSRDTSAVENESVL</sequence>
<organism evidence="13 14">
    <name type="scientific">Conger conger</name>
    <name type="common">Conger eel</name>
    <name type="synonym">Muraena conger</name>
    <dbReference type="NCBI Taxonomy" id="82655"/>
    <lineage>
        <taxon>Eukaryota</taxon>
        <taxon>Metazoa</taxon>
        <taxon>Chordata</taxon>
        <taxon>Craniata</taxon>
        <taxon>Vertebrata</taxon>
        <taxon>Euteleostomi</taxon>
        <taxon>Actinopterygii</taxon>
        <taxon>Neopterygii</taxon>
        <taxon>Teleostei</taxon>
        <taxon>Anguilliformes</taxon>
        <taxon>Congridae</taxon>
        <taxon>Conger</taxon>
    </lineage>
</organism>
<keyword evidence="3" id="KW-0813">Transport</keyword>
<dbReference type="PROSITE" id="PS00216">
    <property type="entry name" value="SUGAR_TRANSPORT_1"/>
    <property type="match status" value="1"/>
</dbReference>
<dbReference type="GO" id="GO:0012505">
    <property type="term" value="C:endomembrane system"/>
    <property type="evidence" value="ECO:0007669"/>
    <property type="project" value="UniProtKB-SubCell"/>
</dbReference>
<evidence type="ECO:0000256" key="4">
    <source>
        <dbReference type="ARBA" id="ARBA00022692"/>
    </source>
</evidence>
<keyword evidence="6" id="KW-0067">ATP-binding</keyword>
<feature type="transmembrane region" description="Helical" evidence="11">
    <location>
        <begin position="464"/>
        <end position="486"/>
    </location>
</feature>
<gene>
    <name evidence="13" type="ORF">COCON_G00084610</name>
</gene>
<feature type="transmembrane region" description="Helical" evidence="11">
    <location>
        <begin position="197"/>
        <end position="218"/>
    </location>
</feature>
<feature type="transmembrane region" description="Helical" evidence="11">
    <location>
        <begin position="173"/>
        <end position="191"/>
    </location>
</feature>
<keyword evidence="9 11" id="KW-0472">Membrane</keyword>
<keyword evidence="10" id="KW-0325">Glycoprotein</keyword>
<dbReference type="Pfam" id="PF00083">
    <property type="entry name" value="Sugar_tr"/>
    <property type="match status" value="1"/>
</dbReference>
<feature type="domain" description="Major facilitator superfamily (MFS) profile" evidence="12">
    <location>
        <begin position="90"/>
        <end position="517"/>
    </location>
</feature>
<name>A0A9Q1I191_CONCO</name>
<dbReference type="PANTHER" id="PTHR24064">
    <property type="entry name" value="SOLUTE CARRIER FAMILY 22 MEMBER"/>
    <property type="match status" value="1"/>
</dbReference>
<dbReference type="EMBL" id="JAFJMO010000005">
    <property type="protein sequence ID" value="KAJ8276709.1"/>
    <property type="molecule type" value="Genomic_DNA"/>
</dbReference>
<keyword evidence="5" id="KW-0547">Nucleotide-binding</keyword>
<dbReference type="Proteomes" id="UP001152803">
    <property type="component" value="Unassembled WGS sequence"/>
</dbReference>
<comment type="similarity">
    <text evidence="2">Belongs to the major facilitator (TC 2.A.1) superfamily. Organic cation transporter (TC 2.A.1.19) family.</text>
</comment>
<evidence type="ECO:0000256" key="9">
    <source>
        <dbReference type="ARBA" id="ARBA00023136"/>
    </source>
</evidence>
<feature type="transmembrane region" description="Helical" evidence="11">
    <location>
        <begin position="230"/>
        <end position="255"/>
    </location>
</feature>
<dbReference type="InterPro" id="IPR005828">
    <property type="entry name" value="MFS_sugar_transport-like"/>
</dbReference>
<evidence type="ECO:0000259" key="12">
    <source>
        <dbReference type="PROSITE" id="PS50850"/>
    </source>
</evidence>
<feature type="transmembrane region" description="Helical" evidence="11">
    <location>
        <begin position="261"/>
        <end position="279"/>
    </location>
</feature>
<protein>
    <recommendedName>
        <fullName evidence="12">Major facilitator superfamily (MFS) profile domain-containing protein</fullName>
    </recommendedName>
</protein>
<keyword evidence="4 11" id="KW-0812">Transmembrane</keyword>
<keyword evidence="8" id="KW-0406">Ion transport</keyword>
<comment type="subcellular location">
    <subcellularLocation>
        <location evidence="1">Endomembrane system</location>
        <topology evidence="1">Multi-pass membrane protein</topology>
    </subcellularLocation>
</comment>
<dbReference type="GO" id="GO:0005524">
    <property type="term" value="F:ATP binding"/>
    <property type="evidence" value="ECO:0007669"/>
    <property type="project" value="UniProtKB-KW"/>
</dbReference>
<dbReference type="OrthoDB" id="3936150at2759"/>
<dbReference type="FunFam" id="1.20.1250.20:FF:000070">
    <property type="entry name" value="Solute carrier family 22 member 5"/>
    <property type="match status" value="1"/>
</dbReference>
<evidence type="ECO:0000256" key="3">
    <source>
        <dbReference type="ARBA" id="ARBA00022448"/>
    </source>
</evidence>
<keyword evidence="14" id="KW-1185">Reference proteome</keyword>
<evidence type="ECO:0000313" key="13">
    <source>
        <dbReference type="EMBL" id="KAJ8276709.1"/>
    </source>
</evidence>
<evidence type="ECO:0000256" key="10">
    <source>
        <dbReference type="ARBA" id="ARBA00023180"/>
    </source>
</evidence>
<feature type="transmembrane region" description="Helical" evidence="11">
    <location>
        <begin position="429"/>
        <end position="452"/>
    </location>
</feature>
<dbReference type="AlphaFoldDB" id="A0A9Q1I191"/>
<dbReference type="PROSITE" id="PS50850">
    <property type="entry name" value="MFS"/>
    <property type="match status" value="1"/>
</dbReference>
<dbReference type="GO" id="GO:0015651">
    <property type="term" value="F:quaternary ammonium group transmembrane transporter activity"/>
    <property type="evidence" value="ECO:0007669"/>
    <property type="project" value="UniProtKB-ARBA"/>
</dbReference>
<evidence type="ECO:0000313" key="14">
    <source>
        <dbReference type="Proteomes" id="UP001152803"/>
    </source>
</evidence>
<comment type="caution">
    <text evidence="13">The sequence shown here is derived from an EMBL/GenBank/DDBJ whole genome shotgun (WGS) entry which is preliminary data.</text>
</comment>
<feature type="transmembrane region" description="Helical" evidence="11">
    <location>
        <begin position="142"/>
        <end position="161"/>
    </location>
</feature>